<organism evidence="2 3">
    <name type="scientific">Trichostrongylus colubriformis</name>
    <name type="common">Black scour worm</name>
    <dbReference type="NCBI Taxonomy" id="6319"/>
    <lineage>
        <taxon>Eukaryota</taxon>
        <taxon>Metazoa</taxon>
        <taxon>Ecdysozoa</taxon>
        <taxon>Nematoda</taxon>
        <taxon>Chromadorea</taxon>
        <taxon>Rhabditida</taxon>
        <taxon>Rhabditina</taxon>
        <taxon>Rhabditomorpha</taxon>
        <taxon>Strongyloidea</taxon>
        <taxon>Trichostrongylidae</taxon>
        <taxon>Trichostrongylus</taxon>
    </lineage>
</organism>
<evidence type="ECO:0000313" key="3">
    <source>
        <dbReference type="Proteomes" id="UP001331761"/>
    </source>
</evidence>
<evidence type="ECO:0000313" key="2">
    <source>
        <dbReference type="EMBL" id="KAK5971685.1"/>
    </source>
</evidence>
<feature type="region of interest" description="Disordered" evidence="1">
    <location>
        <begin position="158"/>
        <end position="192"/>
    </location>
</feature>
<accession>A0AAN8F1T4</accession>
<sequence>MSLEAACSSVRSVSATVLVSKNRMKIEAKQTEKLKRHPGVHLTALPHKETSATKLHAAPYHSRGKIDQEESKIRKAPEWVEHFPTHSRHKFSIQNLGQSEEVMRQFYKGANGGKPYTTPKPYVEKLKAKNVFSGKEERRIAENIIKEELNRAKVAKFGRSAGTPHEANESGTDEEPSGAATPLTVEQSGYSQEEKTVNVDWSVNNNKVEEFFHGYDGMLW</sequence>
<dbReference type="Proteomes" id="UP001331761">
    <property type="component" value="Unassembled WGS sequence"/>
</dbReference>
<protein>
    <submittedName>
        <fullName evidence="2">Uncharacterized protein</fullName>
    </submittedName>
</protein>
<dbReference type="EMBL" id="WIXE01017500">
    <property type="protein sequence ID" value="KAK5971685.1"/>
    <property type="molecule type" value="Genomic_DNA"/>
</dbReference>
<keyword evidence="3" id="KW-1185">Reference proteome</keyword>
<reference evidence="2 3" key="1">
    <citation type="submission" date="2019-10" db="EMBL/GenBank/DDBJ databases">
        <title>Assembly and Annotation for the nematode Trichostrongylus colubriformis.</title>
        <authorList>
            <person name="Martin J."/>
        </authorList>
    </citation>
    <scope>NUCLEOTIDE SEQUENCE [LARGE SCALE GENOMIC DNA]</scope>
    <source>
        <strain evidence="2">G859</strain>
        <tissue evidence="2">Whole worm</tissue>
    </source>
</reference>
<comment type="caution">
    <text evidence="2">The sequence shown here is derived from an EMBL/GenBank/DDBJ whole genome shotgun (WGS) entry which is preliminary data.</text>
</comment>
<evidence type="ECO:0000256" key="1">
    <source>
        <dbReference type="SAM" id="MobiDB-lite"/>
    </source>
</evidence>
<gene>
    <name evidence="2" type="ORF">GCK32_008981</name>
</gene>
<dbReference type="AlphaFoldDB" id="A0AAN8F1T4"/>
<proteinExistence type="predicted"/>
<name>A0AAN8F1T4_TRICO</name>